<feature type="domain" description="Major facilitator superfamily (MFS) profile" evidence="8">
    <location>
        <begin position="35"/>
        <end position="489"/>
    </location>
</feature>
<dbReference type="PROSITE" id="PS00216">
    <property type="entry name" value="SUGAR_TRANSPORT_1"/>
    <property type="match status" value="1"/>
</dbReference>
<feature type="compositionally biased region" description="Basic and acidic residues" evidence="5">
    <location>
        <begin position="996"/>
        <end position="1022"/>
    </location>
</feature>
<dbReference type="InterPro" id="IPR005828">
    <property type="entry name" value="MFS_sugar_transport-like"/>
</dbReference>
<evidence type="ECO:0000256" key="3">
    <source>
        <dbReference type="ARBA" id="ARBA00022989"/>
    </source>
</evidence>
<dbReference type="SUPFAM" id="SSF103473">
    <property type="entry name" value="MFS general substrate transporter"/>
    <property type="match status" value="1"/>
</dbReference>
<feature type="region of interest" description="Disordered" evidence="5">
    <location>
        <begin position="930"/>
        <end position="958"/>
    </location>
</feature>
<feature type="region of interest" description="Disordered" evidence="5">
    <location>
        <begin position="870"/>
        <end position="901"/>
    </location>
</feature>
<evidence type="ECO:0000256" key="2">
    <source>
        <dbReference type="ARBA" id="ARBA00022692"/>
    </source>
</evidence>
<dbReference type="InterPro" id="IPR036259">
    <property type="entry name" value="MFS_trans_sf"/>
</dbReference>
<feature type="compositionally biased region" description="Basic and acidic residues" evidence="5">
    <location>
        <begin position="531"/>
        <end position="540"/>
    </location>
</feature>
<feature type="region of interest" description="Disordered" evidence="5">
    <location>
        <begin position="503"/>
        <end position="540"/>
    </location>
</feature>
<keyword evidence="10" id="KW-1185">Reference proteome</keyword>
<name>A0A6A4WI70_AMPAM</name>
<dbReference type="PROSITE" id="PS50240">
    <property type="entry name" value="TRYPSIN_DOM"/>
    <property type="match status" value="1"/>
</dbReference>
<feature type="transmembrane region" description="Helical" evidence="6">
    <location>
        <begin position="28"/>
        <end position="48"/>
    </location>
</feature>
<dbReference type="OrthoDB" id="6380398at2759"/>
<dbReference type="InterPro" id="IPR043504">
    <property type="entry name" value="Peptidase_S1_PA_chymotrypsin"/>
</dbReference>
<evidence type="ECO:0000259" key="7">
    <source>
        <dbReference type="PROSITE" id="PS50240"/>
    </source>
</evidence>
<dbReference type="Gene3D" id="1.20.1250.20">
    <property type="entry name" value="MFS general substrate transporter like domains"/>
    <property type="match status" value="1"/>
</dbReference>
<reference evidence="9 10" key="1">
    <citation type="submission" date="2019-07" db="EMBL/GenBank/DDBJ databases">
        <title>Draft genome assembly of a fouling barnacle, Amphibalanus amphitrite (Darwin, 1854): The first reference genome for Thecostraca.</title>
        <authorList>
            <person name="Kim W."/>
        </authorList>
    </citation>
    <scope>NUCLEOTIDE SEQUENCE [LARGE SCALE GENOMIC DNA]</scope>
    <source>
        <strain evidence="9">SNU_AA5</strain>
        <tissue evidence="9">Soma without cirri and trophi</tissue>
    </source>
</reference>
<feature type="compositionally biased region" description="Low complexity" evidence="5">
    <location>
        <begin position="870"/>
        <end position="888"/>
    </location>
</feature>
<dbReference type="InterPro" id="IPR005829">
    <property type="entry name" value="Sugar_transporter_CS"/>
</dbReference>
<feature type="transmembrane region" description="Helical" evidence="6">
    <location>
        <begin position="377"/>
        <end position="395"/>
    </location>
</feature>
<dbReference type="PANTHER" id="PTHR24064">
    <property type="entry name" value="SOLUTE CARRIER FAMILY 22 MEMBER"/>
    <property type="match status" value="1"/>
</dbReference>
<evidence type="ECO:0000256" key="4">
    <source>
        <dbReference type="ARBA" id="ARBA00023136"/>
    </source>
</evidence>
<feature type="transmembrane region" description="Helical" evidence="6">
    <location>
        <begin position="230"/>
        <end position="250"/>
    </location>
</feature>
<feature type="transmembrane region" description="Helical" evidence="6">
    <location>
        <begin position="203"/>
        <end position="224"/>
    </location>
</feature>
<dbReference type="Pfam" id="PF00083">
    <property type="entry name" value="Sugar_tr"/>
    <property type="match status" value="1"/>
</dbReference>
<dbReference type="Gene3D" id="2.40.10.10">
    <property type="entry name" value="Trypsin-like serine proteases"/>
    <property type="match status" value="1"/>
</dbReference>
<sequence length="1370" mass="146345">MADGSLMKEARLFEDVMLLAGGKGRWEVMFFCWMLLIVTTIGYCNMAMAFMGETPAFLCADGQPKNATFASLSETAAERCRAPDGQPCRRWLYDSNFTGSSVVTQWDLVCERRPLLSMGQSILQFGGVVGAMLAGLFSDRFGRKIVQHTMISMFVSGSFLSAVSSRYELFLLSRFITGIGMTGSISCCVVLVMELIALQWRVWAGQLLTLPLPLGEMLLAAAAYKLRVWWHLQLALSAPMLIFVLSFWLVPESPRWLFVQGRDAELLRVLAAIARVNGRQLPEESQMMKMLEDVRHCEMGVQKTASETSQLWRSPLLRRWILATCFCWAGFNAAYYGLSFGMTQLSESRFVAGVLSGLVAVPGSFLSPLIDRLGRRPVTSVLFLLTGVFMMLVLINDDATLMLVLGLAGKLFISGVQSVLCFYTPEYIPTSVRAVGYGLADLSARFGAMVAPFIVDLIGDLHDKAPSLTFGAWSLLAGLASLLLPETTGRPLPETVAQLEAGILDRPQSDSDTTEPDAKDADRATGTAPDVLRDATSTKEEGTAASIEITKLVMRLLVLVLVPLLLAGRCAGGPLVLPSGGVSPSRQVAPSQGILGELQQLFREAAAGQQQVEYGAARQELEQMVASLDQLAAVVPLGQQDAPGSETVTVSTTTEEPANVPIIDPGLFVIQGVKTCGDGAGYCMLGANCSADSDFSADPSGHCVGLRTAFSPPADFSCCQFEAARRRTATPRPTPTTTEGTTFDDGLVDSIVNFGHDVPERPSDDSSQIVDIVAIITDSTGIVDIVTRPYTGPWPPVDSDDVEGVTLPFAKPGETFEPGSLVGLGQNVNLGTTPADSFQAGDLPPEEELQAAAGVTAAPGAEPIITTAATTPATPAGSTPSTAESTAAEPPPAAGDPLGPLSAVPVMDQSQDYIGDVDYDQHLMPALMPIRPGTKADGVQTNVEGSGAAEDGPAADGGAAGEVFRVGIESDAADDLLELAQDLTEGSGVAILRDDEGDHQEQQSAPTEDKEQAKQELEKSELQSESNQESNQESVSESVSESGHWKPSRPAPVSGVAFQRPPVSGGPKGSHGSLSTSIGQPSCGVMGSSLATLLARNRFRPRIDDSPEGGEVTSAVVWCWMAAIMRKTRDPENPYSFVCSGTLVERDLVVTTASCASRLFQEPLRDFVVLLGASNLRVNLEFGVQHMELDEIIVHEDYQINSHVHANNIGLLKLSRPALLERTVCLLCLPPENMELTGRQSCAVTGYGLADSRDAATTQQQTAAPELAGVLRQTHVPVMGGEQCRASGAMQRLASALPGLDERSFLCAGGRRFADACHENGRYYLYGHIARDAECGDTSQPHVYTNVASLFGWIRDNYGRMARKAAAPAR</sequence>
<dbReference type="SUPFAM" id="SSF50494">
    <property type="entry name" value="Trypsin-like serine proteases"/>
    <property type="match status" value="1"/>
</dbReference>
<feature type="transmembrane region" description="Helical" evidence="6">
    <location>
        <begin position="320"/>
        <end position="338"/>
    </location>
</feature>
<dbReference type="InterPro" id="IPR020846">
    <property type="entry name" value="MFS_dom"/>
</dbReference>
<dbReference type="GO" id="GO:0004252">
    <property type="term" value="F:serine-type endopeptidase activity"/>
    <property type="evidence" value="ECO:0007669"/>
    <property type="project" value="InterPro"/>
</dbReference>
<evidence type="ECO:0000256" key="6">
    <source>
        <dbReference type="SAM" id="Phobius"/>
    </source>
</evidence>
<dbReference type="GO" id="GO:0006508">
    <property type="term" value="P:proteolysis"/>
    <property type="evidence" value="ECO:0007669"/>
    <property type="project" value="InterPro"/>
</dbReference>
<dbReference type="GO" id="GO:0022857">
    <property type="term" value="F:transmembrane transporter activity"/>
    <property type="evidence" value="ECO:0007669"/>
    <property type="project" value="InterPro"/>
</dbReference>
<keyword evidence="2 6" id="KW-0812">Transmembrane</keyword>
<feature type="region of interest" description="Disordered" evidence="5">
    <location>
        <begin position="996"/>
        <end position="1081"/>
    </location>
</feature>
<dbReference type="GO" id="GO:0016020">
    <property type="term" value="C:membrane"/>
    <property type="evidence" value="ECO:0007669"/>
    <property type="project" value="UniProtKB-SubCell"/>
</dbReference>
<dbReference type="CDD" id="cd00190">
    <property type="entry name" value="Tryp_SPc"/>
    <property type="match status" value="1"/>
</dbReference>
<evidence type="ECO:0000259" key="8">
    <source>
        <dbReference type="PROSITE" id="PS50850"/>
    </source>
</evidence>
<feature type="compositionally biased region" description="Low complexity" evidence="5">
    <location>
        <begin position="944"/>
        <end position="957"/>
    </location>
</feature>
<feature type="transmembrane region" description="Helical" evidence="6">
    <location>
        <begin position="121"/>
        <end position="138"/>
    </location>
</feature>
<dbReference type="EMBL" id="VIIS01000792">
    <property type="protein sequence ID" value="KAF0304959.1"/>
    <property type="molecule type" value="Genomic_DNA"/>
</dbReference>
<accession>A0A6A4WI70</accession>
<gene>
    <name evidence="9" type="primary">SLC22A8</name>
    <name evidence="9" type="ORF">FJT64_002618</name>
</gene>
<dbReference type="SMART" id="SM00020">
    <property type="entry name" value="Tryp_SPc"/>
    <property type="match status" value="1"/>
</dbReference>
<feature type="transmembrane region" description="Helical" evidence="6">
    <location>
        <begin position="145"/>
        <end position="163"/>
    </location>
</feature>
<feature type="transmembrane region" description="Helical" evidence="6">
    <location>
        <begin position="350"/>
        <end position="370"/>
    </location>
</feature>
<dbReference type="CDD" id="cd17317">
    <property type="entry name" value="MFS_SLC22"/>
    <property type="match status" value="1"/>
</dbReference>
<proteinExistence type="predicted"/>
<dbReference type="Proteomes" id="UP000440578">
    <property type="component" value="Unassembled WGS sequence"/>
</dbReference>
<comment type="caution">
    <text evidence="9">The sequence shown here is derived from an EMBL/GenBank/DDBJ whole genome shotgun (WGS) entry which is preliminary data.</text>
</comment>
<keyword evidence="4 6" id="KW-0472">Membrane</keyword>
<dbReference type="InterPro" id="IPR001254">
    <property type="entry name" value="Trypsin_dom"/>
</dbReference>
<organism evidence="9 10">
    <name type="scientific">Amphibalanus amphitrite</name>
    <name type="common">Striped barnacle</name>
    <name type="synonym">Balanus amphitrite</name>
    <dbReference type="NCBI Taxonomy" id="1232801"/>
    <lineage>
        <taxon>Eukaryota</taxon>
        <taxon>Metazoa</taxon>
        <taxon>Ecdysozoa</taxon>
        <taxon>Arthropoda</taxon>
        <taxon>Crustacea</taxon>
        <taxon>Multicrustacea</taxon>
        <taxon>Cirripedia</taxon>
        <taxon>Thoracica</taxon>
        <taxon>Thoracicalcarea</taxon>
        <taxon>Balanomorpha</taxon>
        <taxon>Balanoidea</taxon>
        <taxon>Balanidae</taxon>
        <taxon>Amphibalaninae</taxon>
        <taxon>Amphibalanus</taxon>
    </lineage>
</organism>
<keyword evidence="3 6" id="KW-1133">Transmembrane helix</keyword>
<evidence type="ECO:0000313" key="10">
    <source>
        <dbReference type="Proteomes" id="UP000440578"/>
    </source>
</evidence>
<protein>
    <submittedName>
        <fullName evidence="9">Solute carrier family 22 member 8</fullName>
    </submittedName>
</protein>
<comment type="subcellular location">
    <subcellularLocation>
        <location evidence="1">Membrane</location>
        <topology evidence="1">Multi-pass membrane protein</topology>
    </subcellularLocation>
</comment>
<feature type="transmembrane region" description="Helical" evidence="6">
    <location>
        <begin position="175"/>
        <end position="196"/>
    </location>
</feature>
<evidence type="ECO:0000256" key="5">
    <source>
        <dbReference type="SAM" id="MobiDB-lite"/>
    </source>
</evidence>
<feature type="domain" description="Peptidase S1" evidence="7">
    <location>
        <begin position="1107"/>
        <end position="1359"/>
    </location>
</feature>
<feature type="compositionally biased region" description="Low complexity" evidence="5">
    <location>
        <begin position="1023"/>
        <end position="1042"/>
    </location>
</feature>
<evidence type="ECO:0000256" key="1">
    <source>
        <dbReference type="ARBA" id="ARBA00004141"/>
    </source>
</evidence>
<dbReference type="InterPro" id="IPR009003">
    <property type="entry name" value="Peptidase_S1_PA"/>
</dbReference>
<dbReference type="Pfam" id="PF00089">
    <property type="entry name" value="Trypsin"/>
    <property type="match status" value="1"/>
</dbReference>
<dbReference type="PROSITE" id="PS50850">
    <property type="entry name" value="MFS"/>
    <property type="match status" value="1"/>
</dbReference>
<feature type="transmembrane region" description="Helical" evidence="6">
    <location>
        <begin position="401"/>
        <end position="423"/>
    </location>
</feature>
<feature type="transmembrane region" description="Helical" evidence="6">
    <location>
        <begin position="556"/>
        <end position="577"/>
    </location>
</feature>
<evidence type="ECO:0000313" key="9">
    <source>
        <dbReference type="EMBL" id="KAF0304959.1"/>
    </source>
</evidence>